<sequence length="216" mass="24784">MTGNRGYLISTIFNLDNGIMRFFSRVIDLVILNLLFIICCIPIVTIGASLTAMYSITLKMVRNEESHIIREFLKSFKQNFRQGTILGAIAIIIGFFITIDLRIIAMGYDNLKIVEILCYAAAFWSYIIFLYAFPISARFIYTTKEVFKNSFMISSVNFQWTLLLILLNVPFVAMLFYSGVSMLLLFTILLICGFSGLALIQSFIFRKIFGKYEIPR</sequence>
<name>A0A4S2DH83_9CLOT</name>
<dbReference type="OrthoDB" id="9814991at2"/>
<dbReference type="Pfam" id="PF04854">
    <property type="entry name" value="DUF624"/>
    <property type="match status" value="1"/>
</dbReference>
<dbReference type="EMBL" id="SRYR01000015">
    <property type="protein sequence ID" value="TGY40233.1"/>
    <property type="molecule type" value="Genomic_DNA"/>
</dbReference>
<dbReference type="RefSeq" id="WP_136008149.1">
    <property type="nucleotide sequence ID" value="NZ_SRYR01000015.1"/>
</dbReference>
<feature type="transmembrane region" description="Helical" evidence="1">
    <location>
        <begin position="30"/>
        <end position="54"/>
    </location>
</feature>
<organism evidence="2 3">
    <name type="scientific">Clostridium sartagoforme</name>
    <dbReference type="NCBI Taxonomy" id="84031"/>
    <lineage>
        <taxon>Bacteria</taxon>
        <taxon>Bacillati</taxon>
        <taxon>Bacillota</taxon>
        <taxon>Clostridia</taxon>
        <taxon>Eubacteriales</taxon>
        <taxon>Clostridiaceae</taxon>
        <taxon>Clostridium</taxon>
    </lineage>
</organism>
<accession>A0A4S2DH83</accession>
<comment type="caution">
    <text evidence="2">The sequence shown here is derived from an EMBL/GenBank/DDBJ whole genome shotgun (WGS) entry which is preliminary data.</text>
</comment>
<dbReference type="AlphaFoldDB" id="A0A4S2DH83"/>
<evidence type="ECO:0000313" key="3">
    <source>
        <dbReference type="Proteomes" id="UP000306888"/>
    </source>
</evidence>
<evidence type="ECO:0000313" key="2">
    <source>
        <dbReference type="EMBL" id="TGY40233.1"/>
    </source>
</evidence>
<feature type="transmembrane region" description="Helical" evidence="1">
    <location>
        <begin position="183"/>
        <end position="205"/>
    </location>
</feature>
<protein>
    <submittedName>
        <fullName evidence="2">DUF624 domain-containing protein</fullName>
    </submittedName>
</protein>
<feature type="transmembrane region" description="Helical" evidence="1">
    <location>
        <begin position="84"/>
        <end position="104"/>
    </location>
</feature>
<dbReference type="InterPro" id="IPR006938">
    <property type="entry name" value="DUF624"/>
</dbReference>
<keyword evidence="1" id="KW-0812">Transmembrane</keyword>
<dbReference type="Proteomes" id="UP000306888">
    <property type="component" value="Unassembled WGS sequence"/>
</dbReference>
<feature type="transmembrane region" description="Helical" evidence="1">
    <location>
        <begin position="116"/>
        <end position="137"/>
    </location>
</feature>
<evidence type="ECO:0000256" key="1">
    <source>
        <dbReference type="SAM" id="Phobius"/>
    </source>
</evidence>
<proteinExistence type="predicted"/>
<gene>
    <name evidence="2" type="ORF">E5347_15585</name>
</gene>
<reference evidence="2 3" key="1">
    <citation type="submission" date="2019-04" db="EMBL/GenBank/DDBJ databases">
        <title>Microbes associate with the intestines of laboratory mice.</title>
        <authorList>
            <person name="Navarre W."/>
            <person name="Wong E."/>
            <person name="Huang K."/>
            <person name="Tropini C."/>
            <person name="Ng K."/>
            <person name="Yu B."/>
        </authorList>
    </citation>
    <scope>NUCLEOTIDE SEQUENCE [LARGE SCALE GENOMIC DNA]</scope>
    <source>
        <strain evidence="2 3">NM50_B9-20</strain>
    </source>
</reference>
<keyword evidence="3" id="KW-1185">Reference proteome</keyword>
<keyword evidence="1" id="KW-1133">Transmembrane helix</keyword>
<feature type="transmembrane region" description="Helical" evidence="1">
    <location>
        <begin position="158"/>
        <end position="177"/>
    </location>
</feature>
<keyword evidence="1" id="KW-0472">Membrane</keyword>